<dbReference type="EMBL" id="QUSZ01003446">
    <property type="protein sequence ID" value="RHY18420.1"/>
    <property type="molecule type" value="Genomic_DNA"/>
</dbReference>
<evidence type="ECO:0000313" key="4">
    <source>
        <dbReference type="Proteomes" id="UP000265427"/>
    </source>
</evidence>
<feature type="region of interest" description="Disordered" evidence="1">
    <location>
        <begin position="19"/>
        <end position="50"/>
    </location>
</feature>
<evidence type="ECO:0000313" key="3">
    <source>
        <dbReference type="EMBL" id="RHY18420.1"/>
    </source>
</evidence>
<dbReference type="InterPro" id="IPR018289">
    <property type="entry name" value="MULE_transposase_dom"/>
</dbReference>
<evidence type="ECO:0000259" key="2">
    <source>
        <dbReference type="Pfam" id="PF10551"/>
    </source>
</evidence>
<dbReference type="PANTHER" id="PTHR33977">
    <property type="entry name" value="ZINC ION BINDING PROTEIN"/>
    <property type="match status" value="1"/>
</dbReference>
<dbReference type="PANTHER" id="PTHR33977:SF1">
    <property type="entry name" value="ZINC ION BINDING PROTEIN"/>
    <property type="match status" value="1"/>
</dbReference>
<protein>
    <recommendedName>
        <fullName evidence="2">MULE transposase domain-containing protein</fullName>
    </recommendedName>
</protein>
<dbReference type="Proteomes" id="UP000265427">
    <property type="component" value="Unassembled WGS sequence"/>
</dbReference>
<feature type="domain" description="MULE transposase" evidence="2">
    <location>
        <begin position="359"/>
        <end position="458"/>
    </location>
</feature>
<dbReference type="AlphaFoldDB" id="A0A397BCY2"/>
<dbReference type="Pfam" id="PF10551">
    <property type="entry name" value="MULE"/>
    <property type="match status" value="1"/>
</dbReference>
<reference evidence="3 4" key="1">
    <citation type="submission" date="2018-08" db="EMBL/GenBank/DDBJ databases">
        <title>Aphanomyces genome sequencing and annotation.</title>
        <authorList>
            <person name="Minardi D."/>
            <person name="Oidtmann B."/>
            <person name="Van Der Giezen M."/>
            <person name="Studholme D.J."/>
        </authorList>
    </citation>
    <scope>NUCLEOTIDE SEQUENCE [LARGE SCALE GENOMIC DNA]</scope>
    <source>
        <strain evidence="3 4">Kv</strain>
    </source>
</reference>
<accession>A0A397BCY2</accession>
<proteinExistence type="predicted"/>
<name>A0A397BCY2_APHAT</name>
<dbReference type="VEuPathDB" id="FungiDB:H257_11194"/>
<comment type="caution">
    <text evidence="3">The sequence shown here is derived from an EMBL/GenBank/DDBJ whole genome shotgun (WGS) entry which is preliminary data.</text>
</comment>
<gene>
    <name evidence="3" type="ORF">DYB36_005572</name>
</gene>
<sequence length="568" mass="63280">MLPSLSSLLQHAVYGGNTGATRFPVPSRSDDGHSEPPFTSFGGTRNTQQPPLRLPQAPLLQHRLWHGGAVGTVGSQADTVEVEDDGSLDCDDNDAWDIFDSINWDIGGVDEVDISSNDGSSADEHVADRVVVVAEAMAKHTRKKDVYDWAMVGEFESYTVAKDSVAPSCTQSTKKTKCTVCLGPGVHEMCMRYMKCTCREQCTKQLRVLTCSTSKRAVVYKRGQYGDCEPPRPGTMSRSIRDQADRLFAEGITPSRAQHRLKSVVPAHTMPRLKTFQSRCRYYRLSTLGEHSKPSVMARLLVESKIDDGRDSTTFFSFGFEVVEGIPHIGYGGASGVFKVGITTKQLLHGMNRDPSSFVFHWDATYKINSMAYPVLICGMTDPGGNFHPVAFFIIGEESTDEYEWAMRELMTVYEAVVGSPLKLHYVMGDAAKAPIAALKNLPQLGIKTLLMCFYHCVACVNKRLGGAPKQVKALVSKHMFKMHFSRSEFECQQYWEAAKVAWSACEVLVAKDFARYFEEQWFSGDTANWQAYHTPSGFPTTNNPCELFNKHFKGLWSIKLDLYFSST</sequence>
<evidence type="ECO:0000256" key="1">
    <source>
        <dbReference type="SAM" id="MobiDB-lite"/>
    </source>
</evidence>
<organism evidence="3 4">
    <name type="scientific">Aphanomyces astaci</name>
    <name type="common">Crayfish plague agent</name>
    <dbReference type="NCBI Taxonomy" id="112090"/>
    <lineage>
        <taxon>Eukaryota</taxon>
        <taxon>Sar</taxon>
        <taxon>Stramenopiles</taxon>
        <taxon>Oomycota</taxon>
        <taxon>Saprolegniomycetes</taxon>
        <taxon>Saprolegniales</taxon>
        <taxon>Verrucalvaceae</taxon>
        <taxon>Aphanomyces</taxon>
    </lineage>
</organism>